<gene>
    <name evidence="1" type="ORF">PIB30_030204</name>
</gene>
<reference evidence="1 2" key="1">
    <citation type="journal article" date="2023" name="Plants (Basel)">
        <title>Bridging the Gap: Combining Genomics and Transcriptomics Approaches to Understand Stylosanthes scabra, an Orphan Legume from the Brazilian Caatinga.</title>
        <authorList>
            <person name="Ferreira-Neto J.R.C."/>
            <person name="da Silva M.D."/>
            <person name="Binneck E."/>
            <person name="de Melo N.F."/>
            <person name="da Silva R.H."/>
            <person name="de Melo A.L.T.M."/>
            <person name="Pandolfi V."/>
            <person name="Bustamante F.O."/>
            <person name="Brasileiro-Vidal A.C."/>
            <person name="Benko-Iseppon A.M."/>
        </authorList>
    </citation>
    <scope>NUCLEOTIDE SEQUENCE [LARGE SCALE GENOMIC DNA]</scope>
    <source>
        <tissue evidence="1">Leaves</tissue>
    </source>
</reference>
<dbReference type="Proteomes" id="UP001341840">
    <property type="component" value="Unassembled WGS sequence"/>
</dbReference>
<accession>A0ABU6UA87</accession>
<dbReference type="EMBL" id="JASCZI010120954">
    <property type="protein sequence ID" value="MED6158147.1"/>
    <property type="molecule type" value="Genomic_DNA"/>
</dbReference>
<name>A0ABU6UA87_9FABA</name>
<keyword evidence="2" id="KW-1185">Reference proteome</keyword>
<sequence>MIHTINEGPTDGGIQNKKEECMKATIQNGPLEENMSEPNSISCPFPPRFGPCNNGTHAHREMLTGREPLNEVQNLQDGSHGSLKANKDNINVLQASEVPETAEAPLEVVKTRRVCEKGGIFLDDGYDDILLRDLIGCNDVGKGLSGGKQRNIRSGGRGRGNRRVMLASAKRII</sequence>
<proteinExistence type="predicted"/>
<evidence type="ECO:0000313" key="2">
    <source>
        <dbReference type="Proteomes" id="UP001341840"/>
    </source>
</evidence>
<organism evidence="1 2">
    <name type="scientific">Stylosanthes scabra</name>
    <dbReference type="NCBI Taxonomy" id="79078"/>
    <lineage>
        <taxon>Eukaryota</taxon>
        <taxon>Viridiplantae</taxon>
        <taxon>Streptophyta</taxon>
        <taxon>Embryophyta</taxon>
        <taxon>Tracheophyta</taxon>
        <taxon>Spermatophyta</taxon>
        <taxon>Magnoliopsida</taxon>
        <taxon>eudicotyledons</taxon>
        <taxon>Gunneridae</taxon>
        <taxon>Pentapetalae</taxon>
        <taxon>rosids</taxon>
        <taxon>fabids</taxon>
        <taxon>Fabales</taxon>
        <taxon>Fabaceae</taxon>
        <taxon>Papilionoideae</taxon>
        <taxon>50 kb inversion clade</taxon>
        <taxon>dalbergioids sensu lato</taxon>
        <taxon>Dalbergieae</taxon>
        <taxon>Pterocarpus clade</taxon>
        <taxon>Stylosanthes</taxon>
    </lineage>
</organism>
<comment type="caution">
    <text evidence="1">The sequence shown here is derived from an EMBL/GenBank/DDBJ whole genome shotgun (WGS) entry which is preliminary data.</text>
</comment>
<protein>
    <submittedName>
        <fullName evidence="1">Uncharacterized protein</fullName>
    </submittedName>
</protein>
<evidence type="ECO:0000313" key="1">
    <source>
        <dbReference type="EMBL" id="MED6158147.1"/>
    </source>
</evidence>